<organism evidence="2">
    <name type="scientific">Siphoviridae sp. cti6f5</name>
    <dbReference type="NCBI Taxonomy" id="2826430"/>
    <lineage>
        <taxon>Viruses</taxon>
        <taxon>Duplodnaviria</taxon>
        <taxon>Heunggongvirae</taxon>
        <taxon>Uroviricota</taxon>
        <taxon>Caudoviricetes</taxon>
    </lineage>
</organism>
<evidence type="ECO:0000256" key="1">
    <source>
        <dbReference type="SAM" id="Phobius"/>
    </source>
</evidence>
<dbReference type="EMBL" id="BK014878">
    <property type="protein sequence ID" value="DAD80063.1"/>
    <property type="molecule type" value="Genomic_DNA"/>
</dbReference>
<keyword evidence="1" id="KW-0472">Membrane</keyword>
<keyword evidence="1" id="KW-0812">Transmembrane</keyword>
<accession>A0A8S5MDA8</accession>
<keyword evidence="1" id="KW-1133">Transmembrane helix</keyword>
<proteinExistence type="predicted"/>
<name>A0A8S5MDA8_9CAUD</name>
<reference evidence="2" key="1">
    <citation type="journal article" date="2021" name="Proc. Natl. Acad. Sci. U.S.A.">
        <title>A Catalog of Tens of Thousands of Viruses from Human Metagenomes Reveals Hidden Associations with Chronic Diseases.</title>
        <authorList>
            <person name="Tisza M.J."/>
            <person name="Buck C.B."/>
        </authorList>
    </citation>
    <scope>NUCLEOTIDE SEQUENCE</scope>
    <source>
        <strain evidence="2">Cti6f5</strain>
    </source>
</reference>
<protein>
    <submittedName>
        <fullName evidence="2">Uncharacterized protein</fullName>
    </submittedName>
</protein>
<feature type="transmembrane region" description="Helical" evidence="1">
    <location>
        <begin position="24"/>
        <end position="42"/>
    </location>
</feature>
<sequence length="44" mass="5407">MKKEYKLGKRKLEIEIRRSTKKEFIQGIFGTCILGLLIYYFFFR</sequence>
<evidence type="ECO:0000313" key="2">
    <source>
        <dbReference type="EMBL" id="DAD80063.1"/>
    </source>
</evidence>